<comment type="pathway">
    <text evidence="2">Pyrimidine metabolism; UMP biosynthesis via salvage pathway; UMP from uracil: step 1/1.</text>
</comment>
<evidence type="ECO:0000313" key="12">
    <source>
        <dbReference type="Proteomes" id="UP001302812"/>
    </source>
</evidence>
<evidence type="ECO:0000313" key="11">
    <source>
        <dbReference type="EMBL" id="KAK4115249.1"/>
    </source>
</evidence>
<dbReference type="RefSeq" id="XP_064672819.1">
    <property type="nucleotide sequence ID" value="XM_064814620.1"/>
</dbReference>
<dbReference type="InterPro" id="IPR050054">
    <property type="entry name" value="UPRTase/APRTase"/>
</dbReference>
<keyword evidence="7" id="KW-0808">Transferase</keyword>
<feature type="domain" description="Phosphoribosyltransferase" evidence="10">
    <location>
        <begin position="11"/>
        <end position="224"/>
    </location>
</feature>
<dbReference type="EC" id="2.4.2.9" evidence="4"/>
<evidence type="ECO:0000256" key="1">
    <source>
        <dbReference type="ARBA" id="ARBA00001946"/>
    </source>
</evidence>
<gene>
    <name evidence="11" type="ORF">N656DRAFT_776344</name>
</gene>
<dbReference type="NCBIfam" id="NF001097">
    <property type="entry name" value="PRK00129.1"/>
    <property type="match status" value="1"/>
</dbReference>
<comment type="similarity">
    <text evidence="3">Belongs to the UPRTase family.</text>
</comment>
<dbReference type="Pfam" id="PF14681">
    <property type="entry name" value="UPRTase"/>
    <property type="match status" value="1"/>
</dbReference>
<comment type="cofactor">
    <cofactor evidence="1">
        <name>Mg(2+)</name>
        <dbReference type="ChEBI" id="CHEBI:18420"/>
    </cofactor>
</comment>
<evidence type="ECO:0000256" key="6">
    <source>
        <dbReference type="ARBA" id="ARBA00022676"/>
    </source>
</evidence>
<evidence type="ECO:0000256" key="9">
    <source>
        <dbReference type="ARBA" id="ARBA00023134"/>
    </source>
</evidence>
<dbReference type="PANTHER" id="PTHR32315">
    <property type="entry name" value="ADENINE PHOSPHORIBOSYLTRANSFERASE"/>
    <property type="match status" value="1"/>
</dbReference>
<dbReference type="FunFam" id="3.40.50.2020:FF:000049">
    <property type="entry name" value="Putative uracil phosphoribosyltransferase urg2"/>
    <property type="match status" value="1"/>
</dbReference>
<dbReference type="EMBL" id="MU853335">
    <property type="protein sequence ID" value="KAK4115249.1"/>
    <property type="molecule type" value="Genomic_DNA"/>
</dbReference>
<evidence type="ECO:0000256" key="7">
    <source>
        <dbReference type="ARBA" id="ARBA00022679"/>
    </source>
</evidence>
<dbReference type="CDD" id="cd06223">
    <property type="entry name" value="PRTases_typeI"/>
    <property type="match status" value="1"/>
</dbReference>
<evidence type="ECO:0000256" key="4">
    <source>
        <dbReference type="ARBA" id="ARBA00011894"/>
    </source>
</evidence>
<comment type="caution">
    <text evidence="11">The sequence shown here is derived from an EMBL/GenBank/DDBJ whole genome shotgun (WGS) entry which is preliminary data.</text>
</comment>
<evidence type="ECO:0000256" key="5">
    <source>
        <dbReference type="ARBA" id="ARBA00022533"/>
    </source>
</evidence>
<sequence>MSAPLPPNVHVSQHPCLLAKLSQLRSHSTPAREVKTLIHDIALIVGCEALGKVLTSNPGPTDKTPLGFEYQTSEILPASISLVPILRSGLGMVEAIQTLLPSPVPVHHLGLYREPETLHPVEYYNNLPNHISVGGSTACSLAIILDPVIATGGTCMAAIETLRQWGAERIIVLAVVGADKGVREAAASWPDGVEVWVAAVDEELTTHGMLNPGLGDVGDRLFLTIGK</sequence>
<dbReference type="GeneID" id="89938745"/>
<accession>A0AAN6TIX0</accession>
<dbReference type="Proteomes" id="UP001302812">
    <property type="component" value="Unassembled WGS sequence"/>
</dbReference>
<reference evidence="11" key="1">
    <citation type="journal article" date="2023" name="Mol. Phylogenet. Evol.">
        <title>Genome-scale phylogeny and comparative genomics of the fungal order Sordariales.</title>
        <authorList>
            <person name="Hensen N."/>
            <person name="Bonometti L."/>
            <person name="Westerberg I."/>
            <person name="Brannstrom I.O."/>
            <person name="Guillou S."/>
            <person name="Cros-Aarteil S."/>
            <person name="Calhoun S."/>
            <person name="Haridas S."/>
            <person name="Kuo A."/>
            <person name="Mondo S."/>
            <person name="Pangilinan J."/>
            <person name="Riley R."/>
            <person name="LaButti K."/>
            <person name="Andreopoulos B."/>
            <person name="Lipzen A."/>
            <person name="Chen C."/>
            <person name="Yan M."/>
            <person name="Daum C."/>
            <person name="Ng V."/>
            <person name="Clum A."/>
            <person name="Steindorff A."/>
            <person name="Ohm R.A."/>
            <person name="Martin F."/>
            <person name="Silar P."/>
            <person name="Natvig D.O."/>
            <person name="Lalanne C."/>
            <person name="Gautier V."/>
            <person name="Ament-Velasquez S.L."/>
            <person name="Kruys A."/>
            <person name="Hutchinson M.I."/>
            <person name="Powell A.J."/>
            <person name="Barry K."/>
            <person name="Miller A.N."/>
            <person name="Grigoriev I.V."/>
            <person name="Debuchy R."/>
            <person name="Gladieux P."/>
            <person name="Hiltunen Thoren M."/>
            <person name="Johannesson H."/>
        </authorList>
    </citation>
    <scope>NUCLEOTIDE SEQUENCE</scope>
    <source>
        <strain evidence="11">CBS 508.74</strain>
    </source>
</reference>
<keyword evidence="9" id="KW-0342">GTP-binding</keyword>
<protein>
    <recommendedName>
        <fullName evidence="4">uracil phosphoribosyltransferase</fullName>
        <ecNumber evidence="4">2.4.2.9</ecNumber>
    </recommendedName>
</protein>
<keyword evidence="12" id="KW-1185">Reference proteome</keyword>
<dbReference type="InterPro" id="IPR000836">
    <property type="entry name" value="PRTase_dom"/>
</dbReference>
<keyword evidence="5" id="KW-0021">Allosteric enzyme</keyword>
<reference evidence="11" key="2">
    <citation type="submission" date="2023-05" db="EMBL/GenBank/DDBJ databases">
        <authorList>
            <consortium name="Lawrence Berkeley National Laboratory"/>
            <person name="Steindorff A."/>
            <person name="Hensen N."/>
            <person name="Bonometti L."/>
            <person name="Westerberg I."/>
            <person name="Brannstrom I.O."/>
            <person name="Guillou S."/>
            <person name="Cros-Aarteil S."/>
            <person name="Calhoun S."/>
            <person name="Haridas S."/>
            <person name="Kuo A."/>
            <person name="Mondo S."/>
            <person name="Pangilinan J."/>
            <person name="Riley R."/>
            <person name="Labutti K."/>
            <person name="Andreopoulos B."/>
            <person name="Lipzen A."/>
            <person name="Chen C."/>
            <person name="Yanf M."/>
            <person name="Daum C."/>
            <person name="Ng V."/>
            <person name="Clum A."/>
            <person name="Ohm R."/>
            <person name="Martin F."/>
            <person name="Silar P."/>
            <person name="Natvig D."/>
            <person name="Lalanne C."/>
            <person name="Gautier V."/>
            <person name="Ament-Velasquez S.L."/>
            <person name="Kruys A."/>
            <person name="Hutchinson M.I."/>
            <person name="Powell A.J."/>
            <person name="Barry K."/>
            <person name="Miller A.N."/>
            <person name="Grigoriev I.V."/>
            <person name="Debuchy R."/>
            <person name="Gladieux P."/>
            <person name="Thoren M.H."/>
            <person name="Johannesson H."/>
        </authorList>
    </citation>
    <scope>NUCLEOTIDE SEQUENCE</scope>
    <source>
        <strain evidence="11">CBS 508.74</strain>
    </source>
</reference>
<organism evidence="11 12">
    <name type="scientific">Canariomyces notabilis</name>
    <dbReference type="NCBI Taxonomy" id="2074819"/>
    <lineage>
        <taxon>Eukaryota</taxon>
        <taxon>Fungi</taxon>
        <taxon>Dikarya</taxon>
        <taxon>Ascomycota</taxon>
        <taxon>Pezizomycotina</taxon>
        <taxon>Sordariomycetes</taxon>
        <taxon>Sordariomycetidae</taxon>
        <taxon>Sordariales</taxon>
        <taxon>Chaetomiaceae</taxon>
        <taxon>Canariomyces</taxon>
    </lineage>
</organism>
<name>A0AAN6TIX0_9PEZI</name>
<evidence type="ECO:0000256" key="3">
    <source>
        <dbReference type="ARBA" id="ARBA00009516"/>
    </source>
</evidence>
<evidence type="ECO:0000259" key="10">
    <source>
        <dbReference type="Pfam" id="PF14681"/>
    </source>
</evidence>
<dbReference type="Gene3D" id="3.40.50.2020">
    <property type="match status" value="1"/>
</dbReference>
<dbReference type="SUPFAM" id="SSF53271">
    <property type="entry name" value="PRTase-like"/>
    <property type="match status" value="1"/>
</dbReference>
<dbReference type="GO" id="GO:0005525">
    <property type="term" value="F:GTP binding"/>
    <property type="evidence" value="ECO:0007669"/>
    <property type="project" value="UniProtKB-KW"/>
</dbReference>
<evidence type="ECO:0000256" key="8">
    <source>
        <dbReference type="ARBA" id="ARBA00022741"/>
    </source>
</evidence>
<dbReference type="GO" id="GO:0004845">
    <property type="term" value="F:uracil phosphoribosyltransferase activity"/>
    <property type="evidence" value="ECO:0007669"/>
    <property type="project" value="UniProtKB-EC"/>
</dbReference>
<evidence type="ECO:0000256" key="2">
    <source>
        <dbReference type="ARBA" id="ARBA00005180"/>
    </source>
</evidence>
<proteinExistence type="inferred from homology"/>
<keyword evidence="6" id="KW-0328">Glycosyltransferase</keyword>
<dbReference type="InterPro" id="IPR029057">
    <property type="entry name" value="PRTase-like"/>
</dbReference>
<dbReference type="AlphaFoldDB" id="A0AAN6TIX0"/>
<keyword evidence="8" id="KW-0547">Nucleotide-binding</keyword>
<dbReference type="PANTHER" id="PTHR32315:SF4">
    <property type="entry name" value="URACIL PHOSPHORIBOSYLTRANSFERASE, CHLOROPLASTIC"/>
    <property type="match status" value="1"/>
</dbReference>